<dbReference type="Proteomes" id="UP001164653">
    <property type="component" value="Chromosome"/>
</dbReference>
<keyword evidence="2" id="KW-1185">Reference proteome</keyword>
<protein>
    <submittedName>
        <fullName evidence="1">Uncharacterized protein</fullName>
    </submittedName>
</protein>
<gene>
    <name evidence="1" type="ORF">ON006_03595</name>
</gene>
<evidence type="ECO:0000313" key="2">
    <source>
        <dbReference type="Proteomes" id="UP001164653"/>
    </source>
</evidence>
<dbReference type="KEGG" id="dpf:ON006_03595"/>
<accession>A0A9E8NEX3</accession>
<proteinExistence type="predicted"/>
<dbReference type="RefSeq" id="WP_244823939.1">
    <property type="nucleotide sequence ID" value="NZ_CP112998.1"/>
</dbReference>
<organism evidence="1 2">
    <name type="scientific">Dyadobacter pollutisoli</name>
    <dbReference type="NCBI Taxonomy" id="2910158"/>
    <lineage>
        <taxon>Bacteria</taxon>
        <taxon>Pseudomonadati</taxon>
        <taxon>Bacteroidota</taxon>
        <taxon>Cytophagia</taxon>
        <taxon>Cytophagales</taxon>
        <taxon>Spirosomataceae</taxon>
        <taxon>Dyadobacter</taxon>
    </lineage>
</organism>
<reference evidence="1" key="1">
    <citation type="submission" date="2022-11" db="EMBL/GenBank/DDBJ databases">
        <title>Dyadobacter pollutisoli sp. nov., isolated from plastic dumped soil.</title>
        <authorList>
            <person name="Kim J.M."/>
            <person name="Kim K.R."/>
            <person name="Lee J.K."/>
            <person name="Hao L."/>
            <person name="Jeon C.O."/>
        </authorList>
    </citation>
    <scope>NUCLEOTIDE SEQUENCE</scope>
    <source>
        <strain evidence="1">U1</strain>
    </source>
</reference>
<evidence type="ECO:0000313" key="1">
    <source>
        <dbReference type="EMBL" id="WAC13047.1"/>
    </source>
</evidence>
<name>A0A9E8NEX3_9BACT</name>
<sequence length="63" mass="7048">MAYNRYFSSRELRRKADILLSADGHYTSGKWSFSAGPLLISGNDKGAMEPERNMLLWAAEGLP</sequence>
<dbReference type="EMBL" id="CP112998">
    <property type="protein sequence ID" value="WAC13047.1"/>
    <property type="molecule type" value="Genomic_DNA"/>
</dbReference>
<dbReference type="AlphaFoldDB" id="A0A9E8NEX3"/>